<dbReference type="AlphaFoldDB" id="A0A4P5NU60"/>
<dbReference type="SUPFAM" id="SSF143100">
    <property type="entry name" value="TTHA1013/TTHA0281-like"/>
    <property type="match status" value="1"/>
</dbReference>
<dbReference type="OrthoDB" id="9807959at2"/>
<dbReference type="PANTHER" id="PTHR34504">
    <property type="entry name" value="ANTITOXIN HICB"/>
    <property type="match status" value="1"/>
</dbReference>
<dbReference type="Proteomes" id="UP000315095">
    <property type="component" value="Unassembled WGS sequence"/>
</dbReference>
<evidence type="ECO:0000313" key="3">
    <source>
        <dbReference type="Proteomes" id="UP000315095"/>
    </source>
</evidence>
<accession>A0A4P5NU60</accession>
<organism evidence="2 3">
    <name type="scientific">Komagataeibacter diospyri</name>
    <dbReference type="NCBI Taxonomy" id="1932662"/>
    <lineage>
        <taxon>Bacteria</taxon>
        <taxon>Pseudomonadati</taxon>
        <taxon>Pseudomonadota</taxon>
        <taxon>Alphaproteobacteria</taxon>
        <taxon>Acetobacterales</taxon>
        <taxon>Acetobacteraceae</taxon>
        <taxon>Komagataeibacter</taxon>
    </lineage>
</organism>
<evidence type="ECO:0000259" key="1">
    <source>
        <dbReference type="Pfam" id="PF15919"/>
    </source>
</evidence>
<dbReference type="InterPro" id="IPR035069">
    <property type="entry name" value="TTHA1013/TTHA0281-like"/>
</dbReference>
<dbReference type="CDD" id="cd22231">
    <property type="entry name" value="RHH_NikR_HicB-like"/>
    <property type="match status" value="1"/>
</dbReference>
<evidence type="ECO:0000313" key="2">
    <source>
        <dbReference type="EMBL" id="GCE85179.1"/>
    </source>
</evidence>
<reference evidence="3" key="1">
    <citation type="submission" date="2017-01" db="EMBL/GenBank/DDBJ databases">
        <title>Komagataeibacter sp. MSKU9 whole genome sequencing project.</title>
        <authorList>
            <person name="Matsutani M."/>
            <person name="Naloka K."/>
            <person name="Theeragool G."/>
            <person name="Yakushi T."/>
            <person name="Matsushita K."/>
        </authorList>
    </citation>
    <scope>NUCLEOTIDE SEQUENCE [LARGE SCALE GENOMIC DNA]</scope>
    <source>
        <strain evidence="3">MSKU9</strain>
    </source>
</reference>
<sequence length="128" mass="13982">MTNYIGLIRKDPESDFGVEFPDFPGCVSAGSTLDEARAMAKEALQGHIACMRDDGEPLPVPSTLEAVMSDPENRDAVAFLVDAPEIDRVVRVNVTLEESLLQAIASRTSNRSRFLSDAAREKLSREDA</sequence>
<feature type="domain" description="HicB-like antitoxin of toxin-antitoxin system" evidence="1">
    <location>
        <begin position="4"/>
        <end position="119"/>
    </location>
</feature>
<protein>
    <recommendedName>
        <fullName evidence="1">HicB-like antitoxin of toxin-antitoxin system domain-containing protein</fullName>
    </recommendedName>
</protein>
<proteinExistence type="predicted"/>
<dbReference type="InterPro" id="IPR051404">
    <property type="entry name" value="TA_system_antitoxin"/>
</dbReference>
<dbReference type="Pfam" id="PF15919">
    <property type="entry name" value="HicB_lk_antitox"/>
    <property type="match status" value="1"/>
</dbReference>
<dbReference type="PANTHER" id="PTHR34504:SF2">
    <property type="entry name" value="UPF0150 PROTEIN SSL0259"/>
    <property type="match status" value="1"/>
</dbReference>
<dbReference type="Gene3D" id="3.30.160.250">
    <property type="match status" value="1"/>
</dbReference>
<dbReference type="EMBL" id="BDLU01000070">
    <property type="protein sequence ID" value="GCE85179.1"/>
    <property type="molecule type" value="Genomic_DNA"/>
</dbReference>
<name>A0A4P5NU60_9PROT</name>
<dbReference type="InterPro" id="IPR031807">
    <property type="entry name" value="HicB-like"/>
</dbReference>
<keyword evidence="3" id="KW-1185">Reference proteome</keyword>
<dbReference type="RefSeq" id="WP_141262512.1">
    <property type="nucleotide sequence ID" value="NZ_BDLU01000070.1"/>
</dbReference>
<gene>
    <name evidence="2" type="ORF">MSKU9_3320</name>
</gene>
<comment type="caution">
    <text evidence="2">The sequence shown here is derived from an EMBL/GenBank/DDBJ whole genome shotgun (WGS) entry which is preliminary data.</text>
</comment>